<accession>A0A4D4J383</accession>
<gene>
    <name evidence="2" type="ORF">GTS_12030</name>
</gene>
<dbReference type="AlphaFoldDB" id="A0A4D4J383"/>
<evidence type="ECO:0000256" key="1">
    <source>
        <dbReference type="SAM" id="Phobius"/>
    </source>
</evidence>
<evidence type="ECO:0000313" key="2">
    <source>
        <dbReference type="EMBL" id="GDY29570.1"/>
    </source>
</evidence>
<keyword evidence="1" id="KW-1133">Transmembrane helix</keyword>
<organism evidence="2 3">
    <name type="scientific">Gandjariella thermophila</name>
    <dbReference type="NCBI Taxonomy" id="1931992"/>
    <lineage>
        <taxon>Bacteria</taxon>
        <taxon>Bacillati</taxon>
        <taxon>Actinomycetota</taxon>
        <taxon>Actinomycetes</taxon>
        <taxon>Pseudonocardiales</taxon>
        <taxon>Pseudonocardiaceae</taxon>
        <taxon>Gandjariella</taxon>
    </lineage>
</organism>
<feature type="transmembrane region" description="Helical" evidence="1">
    <location>
        <begin position="12"/>
        <end position="33"/>
    </location>
</feature>
<protein>
    <submittedName>
        <fullName evidence="2">Uncharacterized protein</fullName>
    </submittedName>
</protein>
<dbReference type="EMBL" id="BJFL01000004">
    <property type="protein sequence ID" value="GDY29570.1"/>
    <property type="molecule type" value="Genomic_DNA"/>
</dbReference>
<dbReference type="Proteomes" id="UP000298860">
    <property type="component" value="Unassembled WGS sequence"/>
</dbReference>
<sequence length="73" mass="7323">MWSSPIFLRINVVITAVWAASFTVTAAALAVAGTLAPHATVPAVALNVAGIALPAVFTARYPGIVAARHGVAA</sequence>
<proteinExistence type="predicted"/>
<feature type="transmembrane region" description="Helical" evidence="1">
    <location>
        <begin position="39"/>
        <end position="59"/>
    </location>
</feature>
<keyword evidence="3" id="KW-1185">Reference proteome</keyword>
<name>A0A4D4J383_9PSEU</name>
<evidence type="ECO:0000313" key="3">
    <source>
        <dbReference type="Proteomes" id="UP000298860"/>
    </source>
</evidence>
<keyword evidence="1" id="KW-0472">Membrane</keyword>
<keyword evidence="1" id="KW-0812">Transmembrane</keyword>
<reference evidence="3" key="1">
    <citation type="submission" date="2019-04" db="EMBL/GenBank/DDBJ databases">
        <title>Draft genome sequence of Pseudonocardiaceae bacterium SL3-2-4.</title>
        <authorList>
            <person name="Ningsih F."/>
            <person name="Yokota A."/>
            <person name="Sakai Y."/>
            <person name="Nanatani K."/>
            <person name="Yabe S."/>
            <person name="Oetari A."/>
            <person name="Sjamsuridzal W."/>
        </authorList>
    </citation>
    <scope>NUCLEOTIDE SEQUENCE [LARGE SCALE GENOMIC DNA]</scope>
    <source>
        <strain evidence="3">SL3-2-4</strain>
    </source>
</reference>
<comment type="caution">
    <text evidence="2">The sequence shown here is derived from an EMBL/GenBank/DDBJ whole genome shotgun (WGS) entry which is preliminary data.</text>
</comment>